<feature type="transmembrane region" description="Helical" evidence="9">
    <location>
        <begin position="252"/>
        <end position="272"/>
    </location>
</feature>
<dbReference type="FunFam" id="1.20.1250.20:FF:000065">
    <property type="entry name" value="Putative MFS pantothenate transporter"/>
    <property type="match status" value="1"/>
</dbReference>
<dbReference type="OrthoDB" id="3639251at2759"/>
<evidence type="ECO:0000256" key="3">
    <source>
        <dbReference type="ARBA" id="ARBA00022475"/>
    </source>
</evidence>
<feature type="transmembrane region" description="Helical" evidence="9">
    <location>
        <begin position="454"/>
        <end position="476"/>
    </location>
</feature>
<evidence type="ECO:0000313" key="12">
    <source>
        <dbReference type="Proteomes" id="UP000769528"/>
    </source>
</evidence>
<feature type="transmembrane region" description="Helical" evidence="9">
    <location>
        <begin position="395"/>
        <end position="415"/>
    </location>
</feature>
<proteinExistence type="inferred from homology"/>
<evidence type="ECO:0000256" key="8">
    <source>
        <dbReference type="SAM" id="MobiDB-lite"/>
    </source>
</evidence>
<feature type="transmembrane region" description="Helical" evidence="9">
    <location>
        <begin position="488"/>
        <end position="510"/>
    </location>
</feature>
<comment type="similarity">
    <text evidence="7">Belongs to the major facilitator superfamily. Allantoate permease family.</text>
</comment>
<dbReference type="Proteomes" id="UP000769528">
    <property type="component" value="Unassembled WGS sequence"/>
</dbReference>
<dbReference type="InterPro" id="IPR011701">
    <property type="entry name" value="MFS"/>
</dbReference>
<feature type="transmembrane region" description="Helical" evidence="9">
    <location>
        <begin position="220"/>
        <end position="240"/>
    </location>
</feature>
<keyword evidence="3" id="KW-1003">Cell membrane</keyword>
<reference evidence="11" key="1">
    <citation type="journal article" date="2021" name="Open Biol.">
        <title>Shared evolutionary footprints suggest mitochondrial oxidative damage underlies multiple complex I losses in fungi.</title>
        <authorList>
            <person name="Schikora-Tamarit M.A."/>
            <person name="Marcet-Houben M."/>
            <person name="Nosek J."/>
            <person name="Gabaldon T."/>
        </authorList>
    </citation>
    <scope>NUCLEOTIDE SEQUENCE</scope>
    <source>
        <strain evidence="11">CBS6341</strain>
    </source>
</reference>
<feature type="transmembrane region" description="Helical" evidence="9">
    <location>
        <begin position="182"/>
        <end position="199"/>
    </location>
</feature>
<dbReference type="EMBL" id="JAEUBF010000838">
    <property type="protein sequence ID" value="KAH3674689.1"/>
    <property type="molecule type" value="Genomic_DNA"/>
</dbReference>
<dbReference type="GO" id="GO:0005886">
    <property type="term" value="C:plasma membrane"/>
    <property type="evidence" value="ECO:0007669"/>
    <property type="project" value="UniProtKB-SubCell"/>
</dbReference>
<sequence>MGDQFEIEKRGQEQFDVQSNFETSSVETSLKVKNVPIHSDPNLKYIDLEPDNSPEEVARKGKWWYKTLQFLWDGTDKHPLERKFLIKLDWFLLSSSCAGYFLKTLNSSNIGTAYVNGMKEHYHMTGNQYNYMSTMWTVGYIIGQVPSNLVLHRISARYYLAALEIIWAILTVLLVVPKTLSGFYALRFFIGLTESGYFPGLEYLMGSWFSKEEISKRSTLFACAGTAAGLISGPVQQAILTSGWSHNYLQPFQWMFVIDAAIGVPIAIYTLFTDPNTPSTTTAFYFNETDVRVGLERRRRIGAQLNTRAKYTFAKIKSFFSTWHIWIFPWLFLAFNNSYQPIGSTAFQQWMKYDLKLTSYQYNIYPTALSGGGIGLAVTAAYLNDYFGGVYNSIILALMFTTISFSCVVLAIWHIPIGLHWFAYYGIGIPLAVGQPMIFSWVNRSLAHDDMKRNFVVVCTNTLAYVTGAFIPLFTFDQSQAPRFHVGFSYTATLSAFGLILTVVVQYLFWRDDRKAAREKGASDSESADIQPKDGKTFQELEPVAI</sequence>
<gene>
    <name evidence="11" type="ORF">WICMUC_003105</name>
</gene>
<comment type="subcellular location">
    <subcellularLocation>
        <location evidence="1">Cell membrane</location>
        <topology evidence="1">Multi-pass membrane protein</topology>
    </subcellularLocation>
</comment>
<organism evidence="11 12">
    <name type="scientific">Wickerhamomyces mucosus</name>
    <dbReference type="NCBI Taxonomy" id="1378264"/>
    <lineage>
        <taxon>Eukaryota</taxon>
        <taxon>Fungi</taxon>
        <taxon>Dikarya</taxon>
        <taxon>Ascomycota</taxon>
        <taxon>Saccharomycotina</taxon>
        <taxon>Saccharomycetes</taxon>
        <taxon>Phaffomycetales</taxon>
        <taxon>Wickerhamomycetaceae</taxon>
        <taxon>Wickerhamomyces</taxon>
    </lineage>
</organism>
<feature type="transmembrane region" description="Helical" evidence="9">
    <location>
        <begin position="323"/>
        <end position="342"/>
    </location>
</feature>
<feature type="transmembrane region" description="Helical" evidence="9">
    <location>
        <begin position="158"/>
        <end position="176"/>
    </location>
</feature>
<feature type="transmembrane region" description="Helical" evidence="9">
    <location>
        <begin position="131"/>
        <end position="151"/>
    </location>
</feature>
<name>A0A9P8TDG3_9ASCO</name>
<keyword evidence="12" id="KW-1185">Reference proteome</keyword>
<protein>
    <recommendedName>
        <fullName evidence="10">Major facilitator superfamily (MFS) profile domain-containing protein</fullName>
    </recommendedName>
</protein>
<evidence type="ECO:0000256" key="2">
    <source>
        <dbReference type="ARBA" id="ARBA00022448"/>
    </source>
</evidence>
<keyword evidence="5 9" id="KW-1133">Transmembrane helix</keyword>
<reference evidence="11" key="2">
    <citation type="submission" date="2021-01" db="EMBL/GenBank/DDBJ databases">
        <authorList>
            <person name="Schikora-Tamarit M.A."/>
        </authorList>
    </citation>
    <scope>NUCLEOTIDE SEQUENCE</scope>
    <source>
        <strain evidence="11">CBS6341</strain>
    </source>
</reference>
<feature type="transmembrane region" description="Helical" evidence="9">
    <location>
        <begin position="421"/>
        <end position="442"/>
    </location>
</feature>
<evidence type="ECO:0000256" key="4">
    <source>
        <dbReference type="ARBA" id="ARBA00022692"/>
    </source>
</evidence>
<dbReference type="FunFam" id="1.20.1250.20:FF:000386">
    <property type="entry name" value="MFS general substrate transporter"/>
    <property type="match status" value="1"/>
</dbReference>
<dbReference type="SUPFAM" id="SSF103473">
    <property type="entry name" value="MFS general substrate transporter"/>
    <property type="match status" value="1"/>
</dbReference>
<feature type="region of interest" description="Disordered" evidence="8">
    <location>
        <begin position="518"/>
        <end position="546"/>
    </location>
</feature>
<evidence type="ECO:0000256" key="7">
    <source>
        <dbReference type="ARBA" id="ARBA00037968"/>
    </source>
</evidence>
<keyword evidence="4 9" id="KW-0812">Transmembrane</keyword>
<evidence type="ECO:0000259" key="10">
    <source>
        <dbReference type="PROSITE" id="PS50850"/>
    </source>
</evidence>
<dbReference type="PANTHER" id="PTHR43791">
    <property type="entry name" value="PERMEASE-RELATED"/>
    <property type="match status" value="1"/>
</dbReference>
<dbReference type="PROSITE" id="PS50850">
    <property type="entry name" value="MFS"/>
    <property type="match status" value="1"/>
</dbReference>
<feature type="domain" description="Major facilitator superfamily (MFS) profile" evidence="10">
    <location>
        <begin position="92"/>
        <end position="514"/>
    </location>
</feature>
<dbReference type="AlphaFoldDB" id="A0A9P8TDG3"/>
<keyword evidence="2" id="KW-0813">Transport</keyword>
<dbReference type="Pfam" id="PF07690">
    <property type="entry name" value="MFS_1"/>
    <property type="match status" value="1"/>
</dbReference>
<evidence type="ECO:0000256" key="1">
    <source>
        <dbReference type="ARBA" id="ARBA00004651"/>
    </source>
</evidence>
<evidence type="ECO:0000256" key="9">
    <source>
        <dbReference type="SAM" id="Phobius"/>
    </source>
</evidence>
<dbReference type="GO" id="GO:0022857">
    <property type="term" value="F:transmembrane transporter activity"/>
    <property type="evidence" value="ECO:0007669"/>
    <property type="project" value="InterPro"/>
</dbReference>
<comment type="caution">
    <text evidence="11">The sequence shown here is derived from an EMBL/GenBank/DDBJ whole genome shotgun (WGS) entry which is preliminary data.</text>
</comment>
<accession>A0A9P8TDG3</accession>
<dbReference type="Gene3D" id="1.20.1250.20">
    <property type="entry name" value="MFS general substrate transporter like domains"/>
    <property type="match status" value="2"/>
</dbReference>
<evidence type="ECO:0000256" key="6">
    <source>
        <dbReference type="ARBA" id="ARBA00023136"/>
    </source>
</evidence>
<dbReference type="PANTHER" id="PTHR43791:SF39">
    <property type="entry name" value="TRANSPORTER LIZ1_SEO1, PUTATIVE (AFU_ORTHOLOGUE AFUA_3G00980)-RELATED"/>
    <property type="match status" value="1"/>
</dbReference>
<keyword evidence="6 9" id="KW-0472">Membrane</keyword>
<feature type="transmembrane region" description="Helical" evidence="9">
    <location>
        <begin position="362"/>
        <end position="383"/>
    </location>
</feature>
<dbReference type="InterPro" id="IPR020846">
    <property type="entry name" value="MFS_dom"/>
</dbReference>
<evidence type="ECO:0000313" key="11">
    <source>
        <dbReference type="EMBL" id="KAH3674689.1"/>
    </source>
</evidence>
<evidence type="ECO:0000256" key="5">
    <source>
        <dbReference type="ARBA" id="ARBA00022989"/>
    </source>
</evidence>
<dbReference type="InterPro" id="IPR036259">
    <property type="entry name" value="MFS_trans_sf"/>
</dbReference>